<keyword evidence="2" id="KW-0677">Repeat</keyword>
<evidence type="ECO:0000256" key="1">
    <source>
        <dbReference type="ARBA" id="ARBA00022614"/>
    </source>
</evidence>
<dbReference type="InterPro" id="IPR001611">
    <property type="entry name" value="Leu-rich_rpt"/>
</dbReference>
<protein>
    <submittedName>
        <fullName evidence="4">Uncharacterized protein</fullName>
    </submittedName>
</protein>
<gene>
    <name evidence="4" type="ORF">Cfor_09204</name>
</gene>
<proteinExistence type="predicted"/>
<dbReference type="Pfam" id="PF00560">
    <property type="entry name" value="LRR_1"/>
    <property type="match status" value="1"/>
</dbReference>
<dbReference type="Pfam" id="PF13855">
    <property type="entry name" value="LRR_8"/>
    <property type="match status" value="2"/>
</dbReference>
<keyword evidence="5" id="KW-1185">Reference proteome</keyword>
<dbReference type="InterPro" id="IPR003591">
    <property type="entry name" value="Leu-rich_rpt_typical-subtyp"/>
</dbReference>
<reference evidence="5" key="1">
    <citation type="submission" date="2020-01" db="EMBL/GenBank/DDBJ databases">
        <title>Draft genome sequence of the Termite Coptotermes fromosanus.</title>
        <authorList>
            <person name="Itakura S."/>
            <person name="Yosikawa Y."/>
            <person name="Umezawa K."/>
        </authorList>
    </citation>
    <scope>NUCLEOTIDE SEQUENCE [LARGE SCALE GENOMIC DNA]</scope>
</reference>
<evidence type="ECO:0000313" key="4">
    <source>
        <dbReference type="EMBL" id="GFG36075.1"/>
    </source>
</evidence>
<dbReference type="EMBL" id="BLKM01012276">
    <property type="protein sequence ID" value="GFG36075.1"/>
    <property type="molecule type" value="Genomic_DNA"/>
</dbReference>
<comment type="caution">
    <text evidence="4">The sequence shown here is derived from an EMBL/GenBank/DDBJ whole genome shotgun (WGS) entry which is preliminary data.</text>
</comment>
<sequence>MRNTSTSYIVLSLTLYLLHVNAKCPEHCACSLDEKIDCSNTSMRMFPAGAWKLLNMSHNSVHSIKRYSLRNNFLEVLDISNNIIEIIEGSAFVGKLRVKEMDISSNNIVYIYPETFLFTPNLARLSLANNRRLELQNGLMFSGNSLKILDVSHCNISRIDETTIKYGVSGLQELYLQHNKIAYISRDSFNSLKNLKILNIGCNNLLYVEIEMFVPLRALTELRLENNPALCNCQFGDIYIWCLTHEIKLENVTCVNCERNHKIDWLMHSDVPRCDYIYQKQIMQAKGDRNGDEKTDSKDSDGLSPVVIAFIAIAVVVI</sequence>
<dbReference type="InterPro" id="IPR032675">
    <property type="entry name" value="LRR_dom_sf"/>
</dbReference>
<dbReference type="Gene3D" id="3.80.10.10">
    <property type="entry name" value="Ribonuclease Inhibitor"/>
    <property type="match status" value="2"/>
</dbReference>
<feature type="chain" id="PRO_5026787538" evidence="3">
    <location>
        <begin position="23"/>
        <end position="318"/>
    </location>
</feature>
<evidence type="ECO:0000256" key="3">
    <source>
        <dbReference type="SAM" id="SignalP"/>
    </source>
</evidence>
<keyword evidence="1" id="KW-0433">Leucine-rich repeat</keyword>
<dbReference type="PANTHER" id="PTHR45712:SF22">
    <property type="entry name" value="INSULIN-LIKE GROWTH FACTOR-BINDING PROTEIN COMPLEX ACID LABILE SUBUNIT"/>
    <property type="match status" value="1"/>
</dbReference>
<dbReference type="InParanoid" id="A0A6L2Q028"/>
<name>A0A6L2Q028_COPFO</name>
<dbReference type="InterPro" id="IPR050333">
    <property type="entry name" value="SLRP"/>
</dbReference>
<dbReference type="OrthoDB" id="8023798at2759"/>
<organism evidence="4 5">
    <name type="scientific">Coptotermes formosanus</name>
    <name type="common">Formosan subterranean termite</name>
    <dbReference type="NCBI Taxonomy" id="36987"/>
    <lineage>
        <taxon>Eukaryota</taxon>
        <taxon>Metazoa</taxon>
        <taxon>Ecdysozoa</taxon>
        <taxon>Arthropoda</taxon>
        <taxon>Hexapoda</taxon>
        <taxon>Insecta</taxon>
        <taxon>Pterygota</taxon>
        <taxon>Neoptera</taxon>
        <taxon>Polyneoptera</taxon>
        <taxon>Dictyoptera</taxon>
        <taxon>Blattodea</taxon>
        <taxon>Blattoidea</taxon>
        <taxon>Termitoidae</taxon>
        <taxon>Rhinotermitidae</taxon>
        <taxon>Coptotermes</taxon>
    </lineage>
</organism>
<feature type="signal peptide" evidence="3">
    <location>
        <begin position="1"/>
        <end position="22"/>
    </location>
</feature>
<feature type="non-terminal residue" evidence="4">
    <location>
        <position position="318"/>
    </location>
</feature>
<evidence type="ECO:0000313" key="5">
    <source>
        <dbReference type="Proteomes" id="UP000502823"/>
    </source>
</evidence>
<evidence type="ECO:0000256" key="2">
    <source>
        <dbReference type="ARBA" id="ARBA00022737"/>
    </source>
</evidence>
<dbReference type="AlphaFoldDB" id="A0A6L2Q028"/>
<dbReference type="PANTHER" id="PTHR45712">
    <property type="entry name" value="AGAP008170-PA"/>
    <property type="match status" value="1"/>
</dbReference>
<dbReference type="SUPFAM" id="SSF52058">
    <property type="entry name" value="L domain-like"/>
    <property type="match status" value="1"/>
</dbReference>
<accession>A0A6L2Q028</accession>
<keyword evidence="3" id="KW-0732">Signal</keyword>
<dbReference type="Proteomes" id="UP000502823">
    <property type="component" value="Unassembled WGS sequence"/>
</dbReference>
<dbReference type="SMART" id="SM00369">
    <property type="entry name" value="LRR_TYP"/>
    <property type="match status" value="3"/>
</dbReference>
<dbReference type="PROSITE" id="PS51450">
    <property type="entry name" value="LRR"/>
    <property type="match status" value="1"/>
</dbReference>